<dbReference type="Gene3D" id="3.90.1300.10">
    <property type="entry name" value="Amidase signature (AS) domain"/>
    <property type="match status" value="1"/>
</dbReference>
<dbReference type="Proteomes" id="UP001165368">
    <property type="component" value="Unassembled WGS sequence"/>
</dbReference>
<protein>
    <submittedName>
        <fullName evidence="2">Amidase</fullName>
    </submittedName>
</protein>
<evidence type="ECO:0000313" key="2">
    <source>
        <dbReference type="EMBL" id="MCG2622502.1"/>
    </source>
</evidence>
<name>A0ABS9L737_9MICC</name>
<evidence type="ECO:0000259" key="1">
    <source>
        <dbReference type="Pfam" id="PF01425"/>
    </source>
</evidence>
<feature type="domain" description="Amidase" evidence="1">
    <location>
        <begin position="25"/>
        <end position="421"/>
    </location>
</feature>
<dbReference type="SUPFAM" id="SSF75304">
    <property type="entry name" value="Amidase signature (AS) enzymes"/>
    <property type="match status" value="1"/>
</dbReference>
<evidence type="ECO:0000313" key="3">
    <source>
        <dbReference type="Proteomes" id="UP001165368"/>
    </source>
</evidence>
<comment type="caution">
    <text evidence="2">The sequence shown here is derived from an EMBL/GenBank/DDBJ whole genome shotgun (WGS) entry which is preliminary data.</text>
</comment>
<dbReference type="RefSeq" id="WP_237820873.1">
    <property type="nucleotide sequence ID" value="NZ_JAKLTQ010000007.1"/>
</dbReference>
<dbReference type="InterPro" id="IPR036928">
    <property type="entry name" value="AS_sf"/>
</dbReference>
<organism evidence="2 3">
    <name type="scientific">Arthrobacter hankyongi</name>
    <dbReference type="NCBI Taxonomy" id="2904801"/>
    <lineage>
        <taxon>Bacteria</taxon>
        <taxon>Bacillati</taxon>
        <taxon>Actinomycetota</taxon>
        <taxon>Actinomycetes</taxon>
        <taxon>Micrococcales</taxon>
        <taxon>Micrococcaceae</taxon>
        <taxon>Arthrobacter</taxon>
    </lineage>
</organism>
<dbReference type="InterPro" id="IPR023631">
    <property type="entry name" value="Amidase_dom"/>
</dbReference>
<accession>A0ABS9L737</accession>
<reference evidence="2" key="1">
    <citation type="submission" date="2022-01" db="EMBL/GenBank/DDBJ databases">
        <authorList>
            <person name="Jo J.-H."/>
            <person name="Im W.-T."/>
        </authorList>
    </citation>
    <scope>NUCLEOTIDE SEQUENCE</scope>
    <source>
        <strain evidence="2">I2-34</strain>
    </source>
</reference>
<dbReference type="PANTHER" id="PTHR11895">
    <property type="entry name" value="TRANSAMIDASE"/>
    <property type="match status" value="1"/>
</dbReference>
<dbReference type="InterPro" id="IPR000120">
    <property type="entry name" value="Amidase"/>
</dbReference>
<dbReference type="PANTHER" id="PTHR11895:SF176">
    <property type="entry name" value="AMIDASE AMID-RELATED"/>
    <property type="match status" value="1"/>
</dbReference>
<keyword evidence="3" id="KW-1185">Reference proteome</keyword>
<proteinExistence type="predicted"/>
<dbReference type="Pfam" id="PF01425">
    <property type="entry name" value="Amidase"/>
    <property type="match status" value="1"/>
</dbReference>
<gene>
    <name evidence="2" type="ORF">LVY72_11315</name>
</gene>
<sequence length="434" mass="44102">MRHIAPQSLEKTAQSLIGGEATAVETVRRALDRIAEVDAEVRAWVEVDRDGSLAEAERLDRLPAAERGPLHGVPIGVKDIIDVAGLPTRCGSQLRDGTPAAADAAIVARLRGLGAVVLGKTVTTEFAYFSPGPTANPHDTSRTPGGSSSGSAAAVAAGMVPLALGTQTAASVARPAAYCGVTGFVTARGTHPEDGITGLSRSLDSLGFLTVSVADMDFLRRTLAGAGAAAAFPAACPASAPAPATVLSWVPGGNFGVEPAMLAALERAERELAALGHPVQRLDFDERGAGLVDAHSVIMAYDAVRLRSAEAARPEAISPQLAALFEAGSAVSDAGYAAAHGFVAGQLAWIRAQLAYGTVLLAPAAQGPAPEGLDATGAPVMSRPWQALGLPVLVVPGLTDPDTAMPLGVQLVSLPGAEDALFTVAAGLQQRPIN</sequence>
<dbReference type="EMBL" id="JAKLTQ010000007">
    <property type="protein sequence ID" value="MCG2622502.1"/>
    <property type="molecule type" value="Genomic_DNA"/>
</dbReference>